<dbReference type="AlphaFoldDB" id="A0A0E9WHZ3"/>
<protein>
    <submittedName>
        <fullName evidence="1">Uncharacterized protein</fullName>
    </submittedName>
</protein>
<organism evidence="1">
    <name type="scientific">Anguilla anguilla</name>
    <name type="common">European freshwater eel</name>
    <name type="synonym">Muraena anguilla</name>
    <dbReference type="NCBI Taxonomy" id="7936"/>
    <lineage>
        <taxon>Eukaryota</taxon>
        <taxon>Metazoa</taxon>
        <taxon>Chordata</taxon>
        <taxon>Craniata</taxon>
        <taxon>Vertebrata</taxon>
        <taxon>Euteleostomi</taxon>
        <taxon>Actinopterygii</taxon>
        <taxon>Neopterygii</taxon>
        <taxon>Teleostei</taxon>
        <taxon>Anguilliformes</taxon>
        <taxon>Anguillidae</taxon>
        <taxon>Anguilla</taxon>
    </lineage>
</organism>
<sequence>MLCLTLKCLHGKLKMIIVLKHSEYCDIFFILIRTHGLRKESAYSKLLPRGCPIKIFFRRLTRAFEVNSSKSGNE</sequence>
<reference evidence="1" key="1">
    <citation type="submission" date="2014-11" db="EMBL/GenBank/DDBJ databases">
        <authorList>
            <person name="Amaro Gonzalez C."/>
        </authorList>
    </citation>
    <scope>NUCLEOTIDE SEQUENCE</scope>
</reference>
<name>A0A0E9WHZ3_ANGAN</name>
<proteinExistence type="predicted"/>
<accession>A0A0E9WHZ3</accession>
<dbReference type="EMBL" id="GBXM01018686">
    <property type="protein sequence ID" value="JAH89891.1"/>
    <property type="molecule type" value="Transcribed_RNA"/>
</dbReference>
<reference evidence="1" key="2">
    <citation type="journal article" date="2015" name="Fish Shellfish Immunol.">
        <title>Early steps in the European eel (Anguilla anguilla)-Vibrio vulnificus interaction in the gills: Role of the RtxA13 toxin.</title>
        <authorList>
            <person name="Callol A."/>
            <person name="Pajuelo D."/>
            <person name="Ebbesson L."/>
            <person name="Teles M."/>
            <person name="MacKenzie S."/>
            <person name="Amaro C."/>
        </authorList>
    </citation>
    <scope>NUCLEOTIDE SEQUENCE</scope>
</reference>
<evidence type="ECO:0000313" key="1">
    <source>
        <dbReference type="EMBL" id="JAH89891.1"/>
    </source>
</evidence>